<comment type="caution">
    <text evidence="1">The sequence shown here is derived from an EMBL/GenBank/DDBJ whole genome shotgun (WGS) entry which is preliminary data.</text>
</comment>
<dbReference type="Proteomes" id="UP001229409">
    <property type="component" value="Unassembled WGS sequence"/>
</dbReference>
<reference evidence="1" key="1">
    <citation type="submission" date="2023-04" db="EMBL/GenBank/DDBJ databases">
        <title>Uncovering the Secrets of Slow-Growing Bacteria in Tropical Savanna Soil through Cultivation and Genomic Analysis.</title>
        <authorList>
            <person name="Goncalves O.S."/>
            <person name="Santana M.F."/>
        </authorList>
    </citation>
    <scope>NUCLEOTIDE SEQUENCE</scope>
    <source>
        <strain evidence="1">ANTI</strain>
    </source>
</reference>
<accession>A0AAP4EB91</accession>
<dbReference type="EMBL" id="JARVWT010000004">
    <property type="protein sequence ID" value="MDH2331596.1"/>
    <property type="molecule type" value="Genomic_DNA"/>
</dbReference>
<organism evidence="1 2">
    <name type="scientific">Paenibacillus polymyxa</name>
    <name type="common">Bacillus polymyxa</name>
    <dbReference type="NCBI Taxonomy" id="1406"/>
    <lineage>
        <taxon>Bacteria</taxon>
        <taxon>Bacillati</taxon>
        <taxon>Bacillota</taxon>
        <taxon>Bacilli</taxon>
        <taxon>Bacillales</taxon>
        <taxon>Paenibacillaceae</taxon>
        <taxon>Paenibacillus</taxon>
    </lineage>
</organism>
<evidence type="ECO:0000313" key="1">
    <source>
        <dbReference type="EMBL" id="MDH2331596.1"/>
    </source>
</evidence>
<sequence length="139" mass="15988">MNFKVVGNSWRLFYKLNMSVIERVINARLQQIYGRKRAGLCHSIFAREHCYLPSGGGQTGGILTGVCSLVYMFQAPKQTDIKQWKKVELLYQQGYAYHSCGCGGPGYRPSRLSEVPEFLEIQRTFENKREALLYRLLQS</sequence>
<evidence type="ECO:0000313" key="2">
    <source>
        <dbReference type="Proteomes" id="UP001229409"/>
    </source>
</evidence>
<name>A0AAP4EB91_PAEPO</name>
<dbReference type="AlphaFoldDB" id="A0AAP4EB91"/>
<gene>
    <name evidence="1" type="ORF">QDS18_12030</name>
</gene>
<protein>
    <submittedName>
        <fullName evidence="1">Uncharacterized protein</fullName>
    </submittedName>
</protein>
<dbReference type="RefSeq" id="WP_245240346.1">
    <property type="nucleotide sequence ID" value="NZ_JARVWT010000004.1"/>
</dbReference>
<proteinExistence type="predicted"/>